<dbReference type="Gene3D" id="1.10.10.10">
    <property type="entry name" value="Winged helix-like DNA-binding domain superfamily/Winged helix DNA-binding domain"/>
    <property type="match status" value="1"/>
</dbReference>
<dbReference type="SUPFAM" id="SSF46689">
    <property type="entry name" value="Homeodomain-like"/>
    <property type="match status" value="1"/>
</dbReference>
<dbReference type="EMBL" id="LN899819">
    <property type="protein sequence ID" value="CUV13997.1"/>
    <property type="molecule type" value="Genomic_DNA"/>
</dbReference>
<protein>
    <recommendedName>
        <fullName evidence="2">DUF433 domain-containing protein</fullName>
    </recommendedName>
</protein>
<dbReference type="PATRIC" id="fig|305.106.peg.2463"/>
<dbReference type="InterPro" id="IPR009057">
    <property type="entry name" value="Homeodomain-like_sf"/>
</dbReference>
<dbReference type="AlphaFoldDB" id="A0A0S4TWR0"/>
<evidence type="ECO:0000313" key="1">
    <source>
        <dbReference type="EMBL" id="CUV13997.1"/>
    </source>
</evidence>
<dbReference type="InterPro" id="IPR036388">
    <property type="entry name" value="WH-like_DNA-bd_sf"/>
</dbReference>
<gene>
    <name evidence="1" type="ORF">RUN39_v1_680001</name>
</gene>
<dbReference type="Pfam" id="PF04255">
    <property type="entry name" value="DUF433"/>
    <property type="match status" value="1"/>
</dbReference>
<reference evidence="1" key="1">
    <citation type="submission" date="2015-10" db="EMBL/GenBank/DDBJ databases">
        <authorList>
            <person name="Gilbert D.G."/>
        </authorList>
    </citation>
    <scope>NUCLEOTIDE SEQUENCE</scope>
    <source>
        <strain evidence="1">Phyl III-seqv23</strain>
    </source>
</reference>
<name>A0A0S4TWR0_RALSL</name>
<dbReference type="InterPro" id="IPR007367">
    <property type="entry name" value="DUF433"/>
</dbReference>
<proteinExistence type="predicted"/>
<organism evidence="1">
    <name type="scientific">Ralstonia solanacearum</name>
    <name type="common">Pseudomonas solanacearum</name>
    <dbReference type="NCBI Taxonomy" id="305"/>
    <lineage>
        <taxon>Bacteria</taxon>
        <taxon>Pseudomonadati</taxon>
        <taxon>Pseudomonadota</taxon>
        <taxon>Betaproteobacteria</taxon>
        <taxon>Burkholderiales</taxon>
        <taxon>Burkholderiaceae</taxon>
        <taxon>Ralstonia</taxon>
        <taxon>Ralstonia solanacearum species complex</taxon>
    </lineage>
</organism>
<evidence type="ECO:0008006" key="2">
    <source>
        <dbReference type="Google" id="ProtNLM"/>
    </source>
</evidence>
<accession>A0A0S4TWR0</accession>
<sequence length="64" mass="6960">MNSNIVVLDPDIAFGKPVLADYGVRTDTVADAYRTEKSKKTVASLYDIPVSAVEAAIRYERLAA</sequence>